<evidence type="ECO:0000313" key="2">
    <source>
        <dbReference type="Proteomes" id="UP001596470"/>
    </source>
</evidence>
<evidence type="ECO:0008006" key="3">
    <source>
        <dbReference type="Google" id="ProtNLM"/>
    </source>
</evidence>
<proteinExistence type="predicted"/>
<dbReference type="EMBL" id="JBHSYS010000002">
    <property type="protein sequence ID" value="MFC6957346.1"/>
    <property type="molecule type" value="Genomic_DNA"/>
</dbReference>
<dbReference type="InterPro" id="IPR011990">
    <property type="entry name" value="TPR-like_helical_dom_sf"/>
</dbReference>
<accession>A0ABW2D8S2</accession>
<dbReference type="RefSeq" id="WP_382348771.1">
    <property type="nucleotide sequence ID" value="NZ_JBHMBP010000002.1"/>
</dbReference>
<gene>
    <name evidence="1" type="ORF">ACFQS3_09080</name>
</gene>
<sequence>MKALDRADPEIVRYMLESRVLGLMSNDEQNGQTEALRFIDSALERYGPESVGPVVLAHAYGFSGRTEEAFTLIEAARAADPSDTPALLVHASLLHREERYKEQAEVLREAITHHPDKASFHAMLASVGDEGISEKAMKFHYERALELEPDGHDAHIAGVAVWKRLGDPEKTEYHRDFLRRNHPEAYKRLAADEAAEAAEAE</sequence>
<dbReference type="SUPFAM" id="SSF48452">
    <property type="entry name" value="TPR-like"/>
    <property type="match status" value="1"/>
</dbReference>
<evidence type="ECO:0000313" key="1">
    <source>
        <dbReference type="EMBL" id="MFC6957346.1"/>
    </source>
</evidence>
<organism evidence="1 2">
    <name type="scientific">Glycomyces mayteni</name>
    <dbReference type="NCBI Taxonomy" id="543887"/>
    <lineage>
        <taxon>Bacteria</taxon>
        <taxon>Bacillati</taxon>
        <taxon>Actinomycetota</taxon>
        <taxon>Actinomycetes</taxon>
        <taxon>Glycomycetales</taxon>
        <taxon>Glycomycetaceae</taxon>
        <taxon>Glycomyces</taxon>
    </lineage>
</organism>
<dbReference type="Proteomes" id="UP001596470">
    <property type="component" value="Unassembled WGS sequence"/>
</dbReference>
<keyword evidence="2" id="KW-1185">Reference proteome</keyword>
<protein>
    <recommendedName>
        <fullName evidence="3">Tetratricopeptide repeat protein</fullName>
    </recommendedName>
</protein>
<dbReference type="Gene3D" id="1.25.40.10">
    <property type="entry name" value="Tetratricopeptide repeat domain"/>
    <property type="match status" value="1"/>
</dbReference>
<reference evidence="2" key="1">
    <citation type="journal article" date="2019" name="Int. J. Syst. Evol. Microbiol.">
        <title>The Global Catalogue of Microorganisms (GCM) 10K type strain sequencing project: providing services to taxonomists for standard genome sequencing and annotation.</title>
        <authorList>
            <consortium name="The Broad Institute Genomics Platform"/>
            <consortium name="The Broad Institute Genome Sequencing Center for Infectious Disease"/>
            <person name="Wu L."/>
            <person name="Ma J."/>
        </authorList>
    </citation>
    <scope>NUCLEOTIDE SEQUENCE [LARGE SCALE GENOMIC DNA]</scope>
    <source>
        <strain evidence="2">KACC 12634</strain>
    </source>
</reference>
<comment type="caution">
    <text evidence="1">The sequence shown here is derived from an EMBL/GenBank/DDBJ whole genome shotgun (WGS) entry which is preliminary data.</text>
</comment>
<name>A0ABW2D8S2_9ACTN</name>